<accession>A0AAV6V760</accession>
<proteinExistence type="predicted"/>
<feature type="region of interest" description="Disordered" evidence="1">
    <location>
        <begin position="69"/>
        <end position="91"/>
    </location>
</feature>
<keyword evidence="3" id="KW-1185">Reference proteome</keyword>
<sequence>MENIYFNLMQGNPLYISSYSSEGKSSELEFHQNLCHSIIFIKDKAPSFLPKDKTPTPITLGQSTSSTAYKKKSNLSRSSSNPVLGSNNLGGTANPAITQGRQLDMGVGQCVISSRVAMASVGITAGLSFHVKDGWLSPCGTRVMAWDTKSELRILWANVEFKVKVCSSLVEN</sequence>
<organism evidence="2 3">
    <name type="scientific">Oedothorax gibbosus</name>
    <dbReference type="NCBI Taxonomy" id="931172"/>
    <lineage>
        <taxon>Eukaryota</taxon>
        <taxon>Metazoa</taxon>
        <taxon>Ecdysozoa</taxon>
        <taxon>Arthropoda</taxon>
        <taxon>Chelicerata</taxon>
        <taxon>Arachnida</taxon>
        <taxon>Araneae</taxon>
        <taxon>Araneomorphae</taxon>
        <taxon>Entelegynae</taxon>
        <taxon>Araneoidea</taxon>
        <taxon>Linyphiidae</taxon>
        <taxon>Erigoninae</taxon>
        <taxon>Oedothorax</taxon>
    </lineage>
</organism>
<dbReference type="Proteomes" id="UP000827092">
    <property type="component" value="Unassembled WGS sequence"/>
</dbReference>
<evidence type="ECO:0000313" key="2">
    <source>
        <dbReference type="EMBL" id="KAG8192539.1"/>
    </source>
</evidence>
<name>A0AAV6V760_9ARAC</name>
<protein>
    <submittedName>
        <fullName evidence="2">Uncharacterized protein</fullName>
    </submittedName>
</protein>
<dbReference type="AlphaFoldDB" id="A0AAV6V760"/>
<dbReference type="EMBL" id="JAFNEN010000138">
    <property type="protein sequence ID" value="KAG8192539.1"/>
    <property type="molecule type" value="Genomic_DNA"/>
</dbReference>
<reference evidence="2 3" key="1">
    <citation type="journal article" date="2022" name="Nat. Ecol. Evol.">
        <title>A masculinizing supergene underlies an exaggerated male reproductive morph in a spider.</title>
        <authorList>
            <person name="Hendrickx F."/>
            <person name="De Corte Z."/>
            <person name="Sonet G."/>
            <person name="Van Belleghem S.M."/>
            <person name="Kostlbacher S."/>
            <person name="Vangestel C."/>
        </authorList>
    </citation>
    <scope>NUCLEOTIDE SEQUENCE [LARGE SCALE GENOMIC DNA]</scope>
    <source>
        <strain evidence="2">W744_W776</strain>
    </source>
</reference>
<evidence type="ECO:0000256" key="1">
    <source>
        <dbReference type="SAM" id="MobiDB-lite"/>
    </source>
</evidence>
<feature type="compositionally biased region" description="Polar residues" evidence="1">
    <location>
        <begin position="82"/>
        <end position="91"/>
    </location>
</feature>
<comment type="caution">
    <text evidence="2">The sequence shown here is derived from an EMBL/GenBank/DDBJ whole genome shotgun (WGS) entry which is preliminary data.</text>
</comment>
<evidence type="ECO:0000313" key="3">
    <source>
        <dbReference type="Proteomes" id="UP000827092"/>
    </source>
</evidence>
<gene>
    <name evidence="2" type="ORF">JTE90_015174</name>
</gene>